<gene>
    <name evidence="1" type="ORF">DFA_07377</name>
</gene>
<sequence length="748" mass="88278">MNHRDNQLISQLFNNVIIRKRLFYYVHVINSWNEALRMHRLNYRGNDSYNKLQSIDRCNSIEDVQYFVDQDEFVLFKWKEIKDSVINLCRFGYLDRLKLVLEQQQSSDESTLDQYKWYEDDQDLEEVAEKKKKPFSSFLDRMIADACFGGKLHIIQYLYETYKHLGGEVLDQIERSSIAYSRLDIFKYAIELGLETGGSSIGTTTDKDTRVERTKNIMMSQVYVKMGDTRFTDSVIRYLVEIDLQKNNGEIGSGDGHYLLDYDIISKNFGVLGAGVIQFLFENGFKKFVKGSNGLKDMSQTNNIGLYRYLKSINYAPLGRYVQVEMMVDAMGSCPIDIIQEAPPYKDKNYRNDNELNHFASRGHYELVRYVFLELKCKRTYAKVFDNGGVGKYPDIFFFLLEQYRLDTDPNKESITFTKALLDAIKFGQLEIIQTIEKEDPVCFKEIALVGENISKCILNRNYKPNQRSINNNISTYNQTFFYLIEKRDKLNNNQDEDNNKTNDKQLLDILLKKAVRRDNIHLVEWVLERSKTLEIQLEKIPLEKAKLTSLEMIELIYNTFYLDQTIEPFRLYTTDLERLQKLLVIMKVEPIDYYTKWVTLQAHLQNQIEACSYDMVEFIFNLIQQHNQTWNPNPEGFDFQKTSYFHSDFLKLVILLCNLGYQKYFKEYLFEDFAGHKYSGLRQTHHYIESFIYLYKLQMNGEIEDKKFNVTEIYQIAKKQKNNGIARFLYFNSNEKVLAPNDPIPFK</sequence>
<evidence type="ECO:0000313" key="1">
    <source>
        <dbReference type="EMBL" id="EGG20254.1"/>
    </source>
</evidence>
<dbReference type="Proteomes" id="UP000007797">
    <property type="component" value="Unassembled WGS sequence"/>
</dbReference>
<dbReference type="AlphaFoldDB" id="F4PW90"/>
<dbReference type="EMBL" id="GL883013">
    <property type="protein sequence ID" value="EGG20254.1"/>
    <property type="molecule type" value="Genomic_DNA"/>
</dbReference>
<dbReference type="GeneID" id="14872088"/>
<organism evidence="1 2">
    <name type="scientific">Cavenderia fasciculata</name>
    <name type="common">Slime mold</name>
    <name type="synonym">Dictyostelium fasciculatum</name>
    <dbReference type="NCBI Taxonomy" id="261658"/>
    <lineage>
        <taxon>Eukaryota</taxon>
        <taxon>Amoebozoa</taxon>
        <taxon>Evosea</taxon>
        <taxon>Eumycetozoa</taxon>
        <taxon>Dictyostelia</taxon>
        <taxon>Acytosteliales</taxon>
        <taxon>Cavenderiaceae</taxon>
        <taxon>Cavenderia</taxon>
    </lineage>
</organism>
<protein>
    <submittedName>
        <fullName evidence="1">Uncharacterized protein</fullName>
    </submittedName>
</protein>
<name>F4PW90_CACFS</name>
<reference evidence="2" key="1">
    <citation type="journal article" date="2011" name="Genome Res.">
        <title>Phylogeny-wide analysis of social amoeba genomes highlights ancient origins for complex intercellular communication.</title>
        <authorList>
            <person name="Heidel A.J."/>
            <person name="Lawal H.M."/>
            <person name="Felder M."/>
            <person name="Schilde C."/>
            <person name="Helps N.R."/>
            <person name="Tunggal B."/>
            <person name="Rivero F."/>
            <person name="John U."/>
            <person name="Schleicher M."/>
            <person name="Eichinger L."/>
            <person name="Platzer M."/>
            <person name="Noegel A.A."/>
            <person name="Schaap P."/>
            <person name="Gloeckner G."/>
        </authorList>
    </citation>
    <scope>NUCLEOTIDE SEQUENCE [LARGE SCALE GENOMIC DNA]</scope>
    <source>
        <strain evidence="2">SH3</strain>
    </source>
</reference>
<dbReference type="RefSeq" id="XP_004367237.1">
    <property type="nucleotide sequence ID" value="XM_004367180.1"/>
</dbReference>
<evidence type="ECO:0000313" key="2">
    <source>
        <dbReference type="Proteomes" id="UP000007797"/>
    </source>
</evidence>
<proteinExistence type="predicted"/>
<keyword evidence="2" id="KW-1185">Reference proteome</keyword>
<accession>F4PW90</accession>
<dbReference type="KEGG" id="dfa:DFA_07377"/>